<dbReference type="GO" id="GO:0005829">
    <property type="term" value="C:cytosol"/>
    <property type="evidence" value="ECO:0007669"/>
    <property type="project" value="UniProtKB-SubCell"/>
</dbReference>
<dbReference type="InterPro" id="IPR045865">
    <property type="entry name" value="ACT-like_dom_sf"/>
</dbReference>
<dbReference type="SUPFAM" id="SSF55021">
    <property type="entry name" value="ACT-like"/>
    <property type="match status" value="2"/>
</dbReference>
<accession>A0A8X8BL98</accession>
<feature type="non-terminal residue" evidence="7">
    <location>
        <position position="450"/>
    </location>
</feature>
<evidence type="ECO:0000259" key="4">
    <source>
        <dbReference type="Pfam" id="PF13840"/>
    </source>
</evidence>
<name>A0A8X8BL98_POLSE</name>
<dbReference type="InterPro" id="IPR026249">
    <property type="entry name" value="CASTOR_fam"/>
</dbReference>
<dbReference type="Proteomes" id="UP000886611">
    <property type="component" value="Unassembled WGS sequence"/>
</dbReference>
<dbReference type="Pfam" id="PF18700">
    <property type="entry name" value="Castor1_N"/>
    <property type="match status" value="1"/>
</dbReference>
<dbReference type="InterPro" id="IPR040778">
    <property type="entry name" value="CASTOR1_N"/>
</dbReference>
<proteinExistence type="inferred from homology"/>
<dbReference type="EMBL" id="JAATIS010005477">
    <property type="protein sequence ID" value="KAG2459626.1"/>
    <property type="molecule type" value="Genomic_DNA"/>
</dbReference>
<gene>
    <name evidence="7" type="primary">Castor2</name>
    <name evidence="7" type="ORF">GTO96_0019557</name>
</gene>
<feature type="domain" description="CASTOR1 N-terminal" evidence="5">
    <location>
        <begin position="9"/>
        <end position="69"/>
    </location>
</feature>
<dbReference type="PANTHER" id="PTHR31131">
    <property type="entry name" value="CHROMOSOME 1, WHOLE GENOME SHOTGUN SEQUENCE"/>
    <property type="match status" value="1"/>
</dbReference>
<feature type="domain" description="CASTOR ACT" evidence="4">
    <location>
        <begin position="72"/>
        <end position="139"/>
    </location>
</feature>
<evidence type="ECO:0000313" key="7">
    <source>
        <dbReference type="EMBL" id="KAG2459626.1"/>
    </source>
</evidence>
<dbReference type="Pfam" id="PF21389">
    <property type="entry name" value="CASTOR1_ACT-like"/>
    <property type="match status" value="1"/>
</dbReference>
<feature type="domain" description="Cytosolic arginine sensor for mTORC1 subunit 1/2 ACT-like" evidence="6">
    <location>
        <begin position="177"/>
        <end position="216"/>
    </location>
</feature>
<dbReference type="Pfam" id="PF13840">
    <property type="entry name" value="ACT_7"/>
    <property type="match status" value="2"/>
</dbReference>
<dbReference type="InterPro" id="IPR051719">
    <property type="entry name" value="CASTOR_mTORC1"/>
</dbReference>
<evidence type="ECO:0000256" key="1">
    <source>
        <dbReference type="ARBA" id="ARBA00004514"/>
    </source>
</evidence>
<dbReference type="GO" id="GO:1904262">
    <property type="term" value="P:negative regulation of TORC1 signaling"/>
    <property type="evidence" value="ECO:0007669"/>
    <property type="project" value="TreeGrafter"/>
</dbReference>
<evidence type="ECO:0000256" key="3">
    <source>
        <dbReference type="ARBA" id="ARBA00022490"/>
    </source>
</evidence>
<dbReference type="InterPro" id="IPR027795">
    <property type="entry name" value="CASTOR_ACT_dom"/>
</dbReference>
<comment type="caution">
    <text evidence="7">The sequence shown here is derived from an EMBL/GenBank/DDBJ whole genome shotgun (WGS) entry which is preliminary data.</text>
</comment>
<sequence>MELHILEHSLKVASIAKEGIQLFTHGLIKLAFLRSRTGCKFFSLTETPEDYTIIVDEEGFRELPESEFLSVAEATWLALNVVSGGGSNSGSQPIGVTKIAKSVIAPLADHNISVFMLSTYQTDFILVRERDLPLVMHTLAAEFTLLRVINGETVAANSLAVTNGFVKPKLVQRPIIHPLSSPSNMFCVTSLDPETLPSVATLLMDVMFYSGGFPNNVLFTSASGELWKMVRIGGQPLGFDECGIVAQISEPLAAADIPAYYISTFKFDHALNDHFRLDTPPMTMAGEVTYSTLDFSQAGANTAAKPPGNCEDVTYSHVNFKTSTINQDGTPAAPSNDLVLWSNSRKLAYVIELAVPWKDAIEEAFERKKLRYANLAAEVEDRGWKFKVCPVEVGCRGFVASTTAKLLREVGVRGQAQRQAIRELVNTAERTSHWLWLKRADITWVAKAIS</sequence>
<evidence type="ECO:0000313" key="8">
    <source>
        <dbReference type="Proteomes" id="UP000886611"/>
    </source>
</evidence>
<evidence type="ECO:0000256" key="2">
    <source>
        <dbReference type="ARBA" id="ARBA00006827"/>
    </source>
</evidence>
<protein>
    <submittedName>
        <fullName evidence="7">CAST2 protein</fullName>
    </submittedName>
</protein>
<dbReference type="Gene3D" id="3.30.2130.10">
    <property type="entry name" value="VC0802-like"/>
    <property type="match status" value="2"/>
</dbReference>
<evidence type="ECO:0000259" key="5">
    <source>
        <dbReference type="Pfam" id="PF18700"/>
    </source>
</evidence>
<dbReference type="PRINTS" id="PR02078">
    <property type="entry name" value="GATSLIKEFMLY"/>
</dbReference>
<evidence type="ECO:0000259" key="6">
    <source>
        <dbReference type="Pfam" id="PF21389"/>
    </source>
</evidence>
<feature type="domain" description="CASTOR ACT" evidence="4">
    <location>
        <begin position="224"/>
        <end position="271"/>
    </location>
</feature>
<dbReference type="AlphaFoldDB" id="A0A8X8BL98"/>
<dbReference type="FunFam" id="3.30.2130.10:FF:000003">
    <property type="entry name" value="Cytosolic arginine sensor for mTORC1 subunit 1"/>
    <property type="match status" value="1"/>
</dbReference>
<keyword evidence="8" id="KW-1185">Reference proteome</keyword>
<dbReference type="PANTHER" id="PTHR31131:SF2">
    <property type="entry name" value="CYTOSOLIC ARGININE SENSOR FOR MTORC1 SUBUNIT 2"/>
    <property type="match status" value="1"/>
</dbReference>
<comment type="subcellular location">
    <subcellularLocation>
        <location evidence="1">Cytoplasm</location>
        <location evidence="1">Cytosol</location>
    </subcellularLocation>
</comment>
<comment type="similarity">
    <text evidence="2">Belongs to the GATS family.</text>
</comment>
<reference evidence="7 8" key="1">
    <citation type="journal article" date="2021" name="Cell">
        <title>Tracing the genetic footprints of vertebrate landing in non-teleost ray-finned fishes.</title>
        <authorList>
            <person name="Bi X."/>
            <person name="Wang K."/>
            <person name="Yang L."/>
            <person name="Pan H."/>
            <person name="Jiang H."/>
            <person name="Wei Q."/>
            <person name="Fang M."/>
            <person name="Yu H."/>
            <person name="Zhu C."/>
            <person name="Cai Y."/>
            <person name="He Y."/>
            <person name="Gan X."/>
            <person name="Zeng H."/>
            <person name="Yu D."/>
            <person name="Zhu Y."/>
            <person name="Jiang H."/>
            <person name="Qiu Q."/>
            <person name="Yang H."/>
            <person name="Zhang Y.E."/>
            <person name="Wang W."/>
            <person name="Zhu M."/>
            <person name="He S."/>
            <person name="Zhang G."/>
        </authorList>
    </citation>
    <scope>NUCLEOTIDE SEQUENCE [LARGE SCALE GENOMIC DNA]</scope>
    <source>
        <strain evidence="7">Bchr_013</strain>
    </source>
</reference>
<keyword evidence="3" id="KW-0963">Cytoplasm</keyword>
<feature type="non-terminal residue" evidence="7">
    <location>
        <position position="1"/>
    </location>
</feature>
<dbReference type="InterPro" id="IPR049479">
    <property type="entry name" value="CASTOR1_ACT-like"/>
</dbReference>
<organism evidence="7 8">
    <name type="scientific">Polypterus senegalus</name>
    <name type="common">Senegal bichir</name>
    <dbReference type="NCBI Taxonomy" id="55291"/>
    <lineage>
        <taxon>Eukaryota</taxon>
        <taxon>Metazoa</taxon>
        <taxon>Chordata</taxon>
        <taxon>Craniata</taxon>
        <taxon>Vertebrata</taxon>
        <taxon>Euteleostomi</taxon>
        <taxon>Actinopterygii</taxon>
        <taxon>Polypteriformes</taxon>
        <taxon>Polypteridae</taxon>
        <taxon>Polypterus</taxon>
    </lineage>
</organism>